<evidence type="ECO:0000256" key="1">
    <source>
        <dbReference type="SAM" id="MobiDB-lite"/>
    </source>
</evidence>
<evidence type="ECO:0000313" key="3">
    <source>
        <dbReference type="Proteomes" id="UP000789831"/>
    </source>
</evidence>
<dbReference type="EMBL" id="CAJVPL010006070">
    <property type="protein sequence ID" value="CAG8662330.1"/>
    <property type="molecule type" value="Genomic_DNA"/>
</dbReference>
<dbReference type="Proteomes" id="UP000789831">
    <property type="component" value="Unassembled WGS sequence"/>
</dbReference>
<comment type="caution">
    <text evidence="2">The sequence shown here is derived from an EMBL/GenBank/DDBJ whole genome shotgun (WGS) entry which is preliminary data.</text>
</comment>
<evidence type="ECO:0000313" key="2">
    <source>
        <dbReference type="EMBL" id="CAG8662330.1"/>
    </source>
</evidence>
<feature type="region of interest" description="Disordered" evidence="1">
    <location>
        <begin position="130"/>
        <end position="149"/>
    </location>
</feature>
<reference evidence="2" key="1">
    <citation type="submission" date="2021-06" db="EMBL/GenBank/DDBJ databases">
        <authorList>
            <person name="Kallberg Y."/>
            <person name="Tangrot J."/>
            <person name="Rosling A."/>
        </authorList>
    </citation>
    <scope>NUCLEOTIDE SEQUENCE</scope>
    <source>
        <strain evidence="2">MT106</strain>
    </source>
</reference>
<feature type="region of interest" description="Disordered" evidence="1">
    <location>
        <begin position="69"/>
        <end position="120"/>
    </location>
</feature>
<keyword evidence="3" id="KW-1185">Reference proteome</keyword>
<feature type="compositionally biased region" description="Basic and acidic residues" evidence="1">
    <location>
        <begin position="69"/>
        <end position="84"/>
    </location>
</feature>
<feature type="compositionally biased region" description="Basic and acidic residues" evidence="1">
    <location>
        <begin position="138"/>
        <end position="149"/>
    </location>
</feature>
<name>A0A9N9H6I7_9GLOM</name>
<protein>
    <submittedName>
        <fullName evidence="2">2106_t:CDS:1</fullName>
    </submittedName>
</protein>
<feature type="non-terminal residue" evidence="2">
    <location>
        <position position="149"/>
    </location>
</feature>
<sequence length="149" mass="17093">MRMFAGAKHSPLGYVQYLETRSRSRLRRRFAGTKMRRSEHPSAVKMVVTRTNMRSVNATAIPNILETRPRSRLNKEEVCPDKHTSNSVNATAMPNILETRPRRRLNKEKVCPDKNASNSVNATAMPNILETRPRRRLHKEEVCPDKNAS</sequence>
<accession>A0A9N9H6I7</accession>
<dbReference type="AlphaFoldDB" id="A0A9N9H6I7"/>
<proteinExistence type="predicted"/>
<organism evidence="2 3">
    <name type="scientific">Ambispora gerdemannii</name>
    <dbReference type="NCBI Taxonomy" id="144530"/>
    <lineage>
        <taxon>Eukaryota</taxon>
        <taxon>Fungi</taxon>
        <taxon>Fungi incertae sedis</taxon>
        <taxon>Mucoromycota</taxon>
        <taxon>Glomeromycotina</taxon>
        <taxon>Glomeromycetes</taxon>
        <taxon>Archaeosporales</taxon>
        <taxon>Ambisporaceae</taxon>
        <taxon>Ambispora</taxon>
    </lineage>
</organism>
<gene>
    <name evidence="2" type="ORF">AGERDE_LOCUS11876</name>
</gene>